<dbReference type="Proteomes" id="UP000182272">
    <property type="component" value="Chromosome I"/>
</dbReference>
<dbReference type="InterPro" id="IPR036259">
    <property type="entry name" value="MFS_trans_sf"/>
</dbReference>
<feature type="transmembrane region" description="Helical" evidence="1">
    <location>
        <begin position="297"/>
        <end position="316"/>
    </location>
</feature>
<feature type="transmembrane region" description="Helical" evidence="1">
    <location>
        <begin position="241"/>
        <end position="260"/>
    </location>
</feature>
<feature type="transmembrane region" description="Helical" evidence="1">
    <location>
        <begin position="83"/>
        <end position="103"/>
    </location>
</feature>
<feature type="transmembrane region" description="Helical" evidence="1">
    <location>
        <begin position="109"/>
        <end position="130"/>
    </location>
</feature>
<dbReference type="Gene3D" id="1.20.1250.20">
    <property type="entry name" value="MFS general substrate transporter like domains"/>
    <property type="match status" value="1"/>
</dbReference>
<name>A0A1H6P8B1_9PSED</name>
<accession>A0A1H6P8B1</accession>
<evidence type="ECO:0000256" key="1">
    <source>
        <dbReference type="SAM" id="Phobius"/>
    </source>
</evidence>
<dbReference type="AlphaFoldDB" id="A0A1H6P8B1"/>
<reference evidence="2 3" key="1">
    <citation type="submission" date="2016-10" db="EMBL/GenBank/DDBJ databases">
        <authorList>
            <person name="de Groot N.N."/>
        </authorList>
    </citation>
    <scope>NUCLEOTIDE SEQUENCE [LARGE SCALE GENOMIC DNA]</scope>
    <source>
        <strain evidence="2 3">LMG 2158</strain>
    </source>
</reference>
<feature type="transmembrane region" description="Helical" evidence="1">
    <location>
        <begin position="357"/>
        <end position="378"/>
    </location>
</feature>
<feature type="transmembrane region" description="Helical" evidence="1">
    <location>
        <begin position="328"/>
        <end position="351"/>
    </location>
</feature>
<keyword evidence="1" id="KW-0472">Membrane</keyword>
<organism evidence="2 3">
    <name type="scientific">Pseudomonas asplenii</name>
    <dbReference type="NCBI Taxonomy" id="53407"/>
    <lineage>
        <taxon>Bacteria</taxon>
        <taxon>Pseudomonadati</taxon>
        <taxon>Pseudomonadota</taxon>
        <taxon>Gammaproteobacteria</taxon>
        <taxon>Pseudomonadales</taxon>
        <taxon>Pseudomonadaceae</taxon>
        <taxon>Pseudomonas</taxon>
    </lineage>
</organism>
<feature type="transmembrane region" description="Helical" evidence="1">
    <location>
        <begin position="142"/>
        <end position="162"/>
    </location>
</feature>
<feature type="transmembrane region" description="Helical" evidence="1">
    <location>
        <begin position="21"/>
        <end position="47"/>
    </location>
</feature>
<evidence type="ECO:0000313" key="2">
    <source>
        <dbReference type="EMBL" id="SEI22430.1"/>
    </source>
</evidence>
<dbReference type="EMBL" id="LT629972">
    <property type="protein sequence ID" value="SEI22430.1"/>
    <property type="molecule type" value="Genomic_DNA"/>
</dbReference>
<dbReference type="RefSeq" id="WP_051026122.1">
    <property type="nucleotide sequence ID" value="NZ_LT629972.1"/>
</dbReference>
<feature type="transmembrane region" description="Helical" evidence="1">
    <location>
        <begin position="53"/>
        <end position="71"/>
    </location>
</feature>
<keyword evidence="1" id="KW-1133">Transmembrane helix</keyword>
<keyword evidence="1" id="KW-0812">Transmembrane</keyword>
<protein>
    <submittedName>
        <fullName evidence="2">Predicted arabinose efflux permease, MFS family</fullName>
    </submittedName>
</protein>
<feature type="transmembrane region" description="Helical" evidence="1">
    <location>
        <begin position="203"/>
        <end position="221"/>
    </location>
</feature>
<proteinExistence type="predicted"/>
<feature type="transmembrane region" description="Helical" evidence="1">
    <location>
        <begin position="168"/>
        <end position="191"/>
    </location>
</feature>
<dbReference type="SUPFAM" id="SSF103473">
    <property type="entry name" value="MFS general substrate transporter"/>
    <property type="match status" value="1"/>
</dbReference>
<sequence length="394" mass="41618">MASLPTAPSLRPELRSSVVMRLALAYALATNGLVLTPFLVAAVMLRFQLDESVATQIAGVEILGVALSCAVMPRWISRASERFTRYALLGTVAGQAFSALATSTATLGIARGFTGLCEGILFVIVAASVSQRVLAERLWGKINLLAGAINGSVLVLIAYLPQEWLGRWLFVLLVVVAALSAPAIHGIGRFTAQAAQQRPRGKIPVRLVLAIWAVTVLIYGAQASQWAVSGIVGNQARLSPSMIGILLSVSSLMGFAGAIIPSHRASHHHRLAIIWLAQLALIGSILCFFRASDGWSYFLSQLALNCSFFAIIPFMSGLLSEVDPDGSLVARTVVVTFIGAGIGTAVAGALFDQFGGVNFSYGLGLSIAAALPFVWWSLRGNASVDKHATGQLPH</sequence>
<evidence type="ECO:0000313" key="3">
    <source>
        <dbReference type="Proteomes" id="UP000182272"/>
    </source>
</evidence>
<gene>
    <name evidence="2" type="ORF">SAMN05216581_4808</name>
</gene>
<feature type="transmembrane region" description="Helical" evidence="1">
    <location>
        <begin position="272"/>
        <end position="291"/>
    </location>
</feature>